<dbReference type="OrthoDB" id="7822896at2"/>
<dbReference type="EMBL" id="FNTH01000001">
    <property type="protein sequence ID" value="SEE24173.1"/>
    <property type="molecule type" value="Genomic_DNA"/>
</dbReference>
<evidence type="ECO:0000313" key="2">
    <source>
        <dbReference type="Proteomes" id="UP000198992"/>
    </source>
</evidence>
<name>A0A1H5H861_9BRAD</name>
<evidence type="ECO:0000313" key="1">
    <source>
        <dbReference type="EMBL" id="SEE24173.1"/>
    </source>
</evidence>
<dbReference type="Gene3D" id="1.10.287.110">
    <property type="entry name" value="DnaJ domain"/>
    <property type="match status" value="1"/>
</dbReference>
<dbReference type="RefSeq" id="WP_092124603.1">
    <property type="nucleotide sequence ID" value="NZ_FNTH01000001.1"/>
</dbReference>
<organism evidence="1 2">
    <name type="scientific">Bradyrhizobium erythrophlei</name>
    <dbReference type="NCBI Taxonomy" id="1437360"/>
    <lineage>
        <taxon>Bacteria</taxon>
        <taxon>Pseudomonadati</taxon>
        <taxon>Pseudomonadota</taxon>
        <taxon>Alphaproteobacteria</taxon>
        <taxon>Hyphomicrobiales</taxon>
        <taxon>Nitrobacteraceae</taxon>
        <taxon>Bradyrhizobium</taxon>
    </lineage>
</organism>
<dbReference type="AlphaFoldDB" id="A0A1H5H861"/>
<dbReference type="Proteomes" id="UP000198992">
    <property type="component" value="Unassembled WGS sequence"/>
</dbReference>
<protein>
    <recommendedName>
        <fullName evidence="3">J domain-containing protein</fullName>
    </recommendedName>
</protein>
<proteinExistence type="predicted"/>
<dbReference type="SUPFAM" id="SSF46565">
    <property type="entry name" value="Chaperone J-domain"/>
    <property type="match status" value="1"/>
</dbReference>
<reference evidence="1 2" key="1">
    <citation type="submission" date="2016-10" db="EMBL/GenBank/DDBJ databases">
        <authorList>
            <person name="de Groot N.N."/>
        </authorList>
    </citation>
    <scope>NUCLEOTIDE SEQUENCE [LARGE SCALE GENOMIC DNA]</scope>
    <source>
        <strain evidence="1 2">MT12</strain>
    </source>
</reference>
<evidence type="ECO:0008006" key="3">
    <source>
        <dbReference type="Google" id="ProtNLM"/>
    </source>
</evidence>
<sequence>MDQHIRHWKVAIARFCAAPDPDYREMAKMIAEIATTDIDETLRHAAAQVLPILRQAALKSADRRTRSMALRRLGIVSDALHMLSAPQFGRRGLTPKVLTQEERCRQLLGLPFGRRLAATEVHQAFKRAAKTVHPDGGGNGPAFLELAAARDALIKHH</sequence>
<dbReference type="InterPro" id="IPR036869">
    <property type="entry name" value="J_dom_sf"/>
</dbReference>
<gene>
    <name evidence="1" type="ORF">SAMN05444164_7396</name>
</gene>
<accession>A0A1H5H861</accession>